<dbReference type="GO" id="GO:0051536">
    <property type="term" value="F:iron-sulfur cluster binding"/>
    <property type="evidence" value="ECO:0007669"/>
    <property type="project" value="UniProtKB-KW"/>
</dbReference>
<dbReference type="PANTHER" id="PTHR11228:SF7">
    <property type="entry name" value="PQQA PEPTIDE CYCLASE"/>
    <property type="match status" value="1"/>
</dbReference>
<dbReference type="HOGENOM" id="CLU_009273_1_4_10"/>
<dbReference type="STRING" id="760192.Halhy_5753"/>
<keyword evidence="2" id="KW-0949">S-adenosyl-L-methionine</keyword>
<dbReference type="GO" id="GO:0003824">
    <property type="term" value="F:catalytic activity"/>
    <property type="evidence" value="ECO:0007669"/>
    <property type="project" value="InterPro"/>
</dbReference>
<keyword evidence="9" id="KW-1185">Reference proteome</keyword>
<dbReference type="OrthoDB" id="9805809at2"/>
<dbReference type="SFLD" id="SFLDG01067">
    <property type="entry name" value="SPASM/twitch_domain_containing"/>
    <property type="match status" value="1"/>
</dbReference>
<dbReference type="SFLD" id="SFLDS00029">
    <property type="entry name" value="Radical_SAM"/>
    <property type="match status" value="1"/>
</dbReference>
<dbReference type="SUPFAM" id="SSF102114">
    <property type="entry name" value="Radical SAM enzymes"/>
    <property type="match status" value="1"/>
</dbReference>
<dbReference type="InterPro" id="IPR058240">
    <property type="entry name" value="rSAM_sf"/>
</dbReference>
<reference evidence="8 9" key="1">
    <citation type="journal article" date="2011" name="Stand. Genomic Sci.">
        <title>Complete genome sequence of Haliscomenobacter hydrossis type strain (O).</title>
        <authorList>
            <consortium name="US DOE Joint Genome Institute (JGI-PGF)"/>
            <person name="Daligault H."/>
            <person name="Lapidus A."/>
            <person name="Zeytun A."/>
            <person name="Nolan M."/>
            <person name="Lucas S."/>
            <person name="Del Rio T.G."/>
            <person name="Tice H."/>
            <person name="Cheng J.F."/>
            <person name="Tapia R."/>
            <person name="Han C."/>
            <person name="Goodwin L."/>
            <person name="Pitluck S."/>
            <person name="Liolios K."/>
            <person name="Pagani I."/>
            <person name="Ivanova N."/>
            <person name="Huntemann M."/>
            <person name="Mavromatis K."/>
            <person name="Mikhailova N."/>
            <person name="Pati A."/>
            <person name="Chen A."/>
            <person name="Palaniappan K."/>
            <person name="Land M."/>
            <person name="Hauser L."/>
            <person name="Brambilla E.M."/>
            <person name="Rohde M."/>
            <person name="Verbarg S."/>
            <person name="Goker M."/>
            <person name="Bristow J."/>
            <person name="Eisen J.A."/>
            <person name="Markowitz V."/>
            <person name="Hugenholtz P."/>
            <person name="Kyrpides N.C."/>
            <person name="Klenk H.P."/>
            <person name="Woyke T."/>
        </authorList>
    </citation>
    <scope>NUCLEOTIDE SEQUENCE [LARGE SCALE GENOMIC DNA]</scope>
    <source>
        <strain evidence="9">ATCC 27775 / DSM 1100 / LMG 10767 / O</strain>
    </source>
</reference>
<evidence type="ECO:0000259" key="7">
    <source>
        <dbReference type="PROSITE" id="PS51918"/>
    </source>
</evidence>
<dbReference type="Gene3D" id="3.20.20.70">
    <property type="entry name" value="Aldolase class I"/>
    <property type="match status" value="1"/>
</dbReference>
<reference key="2">
    <citation type="submission" date="2011-04" db="EMBL/GenBank/DDBJ databases">
        <title>Complete sequence of chromosome of Haliscomenobacter hydrossis DSM 1100.</title>
        <authorList>
            <consortium name="US DOE Joint Genome Institute (JGI-PGF)"/>
            <person name="Lucas S."/>
            <person name="Han J."/>
            <person name="Lapidus A."/>
            <person name="Bruce D."/>
            <person name="Goodwin L."/>
            <person name="Pitluck S."/>
            <person name="Peters L."/>
            <person name="Kyrpides N."/>
            <person name="Mavromatis K."/>
            <person name="Ivanova N."/>
            <person name="Ovchinnikova G."/>
            <person name="Pagani I."/>
            <person name="Daligault H."/>
            <person name="Detter J.C."/>
            <person name="Han C."/>
            <person name="Land M."/>
            <person name="Hauser L."/>
            <person name="Markowitz V."/>
            <person name="Cheng J.-F."/>
            <person name="Hugenholtz P."/>
            <person name="Woyke T."/>
            <person name="Wu D."/>
            <person name="Verbarg S."/>
            <person name="Frueling A."/>
            <person name="Brambilla E."/>
            <person name="Klenk H.-P."/>
            <person name="Eisen J.A."/>
        </authorList>
    </citation>
    <scope>NUCLEOTIDE SEQUENCE</scope>
    <source>
        <strain>DSM 1100</strain>
    </source>
</reference>
<dbReference type="GO" id="GO:0046872">
    <property type="term" value="F:metal ion binding"/>
    <property type="evidence" value="ECO:0007669"/>
    <property type="project" value="UniProtKB-KW"/>
</dbReference>
<dbReference type="CDD" id="cd01335">
    <property type="entry name" value="Radical_SAM"/>
    <property type="match status" value="1"/>
</dbReference>
<dbReference type="PANTHER" id="PTHR11228">
    <property type="entry name" value="RADICAL SAM DOMAIN PROTEIN"/>
    <property type="match status" value="1"/>
</dbReference>
<proteinExistence type="predicted"/>
<protein>
    <submittedName>
        <fullName evidence="8">Radical SAM domain protein</fullName>
    </submittedName>
</protein>
<keyword evidence="3" id="KW-0479">Metal-binding</keyword>
<dbReference type="InterPro" id="IPR007197">
    <property type="entry name" value="rSAM"/>
</dbReference>
<keyword evidence="4" id="KW-0408">Iron</keyword>
<evidence type="ECO:0000256" key="3">
    <source>
        <dbReference type="ARBA" id="ARBA00022723"/>
    </source>
</evidence>
<evidence type="ECO:0000256" key="5">
    <source>
        <dbReference type="ARBA" id="ARBA00023014"/>
    </source>
</evidence>
<dbReference type="CDD" id="cd21122">
    <property type="entry name" value="SPASM_rSAM"/>
    <property type="match status" value="1"/>
</dbReference>
<name>F4KWX6_HALH1</name>
<evidence type="ECO:0000256" key="6">
    <source>
        <dbReference type="SAM" id="MobiDB-lite"/>
    </source>
</evidence>
<feature type="region of interest" description="Disordered" evidence="6">
    <location>
        <begin position="291"/>
        <end position="327"/>
    </location>
</feature>
<evidence type="ECO:0000256" key="1">
    <source>
        <dbReference type="ARBA" id="ARBA00001966"/>
    </source>
</evidence>
<dbReference type="EMBL" id="CP002691">
    <property type="protein sequence ID" value="AEE53576.1"/>
    <property type="molecule type" value="Genomic_DNA"/>
</dbReference>
<dbReference type="eggNOG" id="COG0535">
    <property type="taxonomic scope" value="Bacteria"/>
</dbReference>
<feature type="compositionally biased region" description="Polar residues" evidence="6">
    <location>
        <begin position="296"/>
        <end position="308"/>
    </location>
</feature>
<dbReference type="RefSeq" id="WP_013768105.1">
    <property type="nucleotide sequence ID" value="NC_015510.1"/>
</dbReference>
<sequence>MFKRIYLEISNICNVQCSFCPVVEKDKKLMDPGEFEAILKQAAPLAEIICLHLMGEPLAHPKFLQILEICEQYNTQIELTTNGILIKKYKEQLINSNCIRQVNFSLQAFKDNFPNRDIEPYLLPIFEFVQSAHELRPELYTNFRLWNQESNAADNEDIYTKIEAFFNIEINRNLELGLIKSKRIWNRLYLHFDSRFEWPSFLLPHQGTQGRCHGAVNHIGIHADGSVVPCCLDKNAVINLGNVKEQTLQDILNSDRFTKMRNGFLNGVLVEDFCQHCTFINRFSKTAKKAVHRSEAGQSSDMEGNSETKTAHQFGESQPIWRGNHEY</sequence>
<comment type="cofactor">
    <cofactor evidence="1">
        <name>[4Fe-4S] cluster</name>
        <dbReference type="ChEBI" id="CHEBI:49883"/>
    </cofactor>
</comment>
<dbReference type="KEGG" id="hhy:Halhy_5753"/>
<keyword evidence="5" id="KW-0411">Iron-sulfur</keyword>
<organism evidence="8 9">
    <name type="scientific">Haliscomenobacter hydrossis (strain ATCC 27775 / DSM 1100 / LMG 10767 / O)</name>
    <dbReference type="NCBI Taxonomy" id="760192"/>
    <lineage>
        <taxon>Bacteria</taxon>
        <taxon>Pseudomonadati</taxon>
        <taxon>Bacteroidota</taxon>
        <taxon>Saprospiria</taxon>
        <taxon>Saprospirales</taxon>
        <taxon>Haliscomenobacteraceae</taxon>
        <taxon>Haliscomenobacter</taxon>
    </lineage>
</organism>
<evidence type="ECO:0000313" key="8">
    <source>
        <dbReference type="EMBL" id="AEE53576.1"/>
    </source>
</evidence>
<dbReference type="Pfam" id="PF04055">
    <property type="entry name" value="Radical_SAM"/>
    <property type="match status" value="1"/>
</dbReference>
<gene>
    <name evidence="8" type="ordered locus">Halhy_5753</name>
</gene>
<dbReference type="Pfam" id="PF13186">
    <property type="entry name" value="SPASM"/>
    <property type="match status" value="1"/>
</dbReference>
<dbReference type="Proteomes" id="UP000008461">
    <property type="component" value="Chromosome"/>
</dbReference>
<dbReference type="PROSITE" id="PS51918">
    <property type="entry name" value="RADICAL_SAM"/>
    <property type="match status" value="1"/>
</dbReference>
<evidence type="ECO:0000313" key="9">
    <source>
        <dbReference type="Proteomes" id="UP000008461"/>
    </source>
</evidence>
<feature type="domain" description="Radical SAM core" evidence="7">
    <location>
        <begin position="1"/>
        <end position="211"/>
    </location>
</feature>
<evidence type="ECO:0000256" key="2">
    <source>
        <dbReference type="ARBA" id="ARBA00022691"/>
    </source>
</evidence>
<dbReference type="InterPro" id="IPR050377">
    <property type="entry name" value="Radical_SAM_PqqE_MftC-like"/>
</dbReference>
<evidence type="ECO:0000256" key="4">
    <source>
        <dbReference type="ARBA" id="ARBA00023004"/>
    </source>
</evidence>
<accession>F4KWX6</accession>
<dbReference type="InterPro" id="IPR013785">
    <property type="entry name" value="Aldolase_TIM"/>
</dbReference>
<dbReference type="InterPro" id="IPR023885">
    <property type="entry name" value="4Fe4S-binding_SPASM_dom"/>
</dbReference>
<dbReference type="AlphaFoldDB" id="F4KWX6"/>